<keyword evidence="4" id="KW-0378">Hydrolase</keyword>
<name>A0A2S9YPB1_9BACT</name>
<proteinExistence type="predicted"/>
<dbReference type="Proteomes" id="UP000238823">
    <property type="component" value="Unassembled WGS sequence"/>
</dbReference>
<dbReference type="Pfam" id="PF00561">
    <property type="entry name" value="Abhydrolase_1"/>
    <property type="match status" value="1"/>
</dbReference>
<dbReference type="Pfam" id="PF08386">
    <property type="entry name" value="Abhydrolase_4"/>
    <property type="match status" value="1"/>
</dbReference>
<feature type="compositionally biased region" description="Low complexity" evidence="1">
    <location>
        <begin position="526"/>
        <end position="536"/>
    </location>
</feature>
<evidence type="ECO:0000313" key="4">
    <source>
        <dbReference type="EMBL" id="PRQ06927.1"/>
    </source>
</evidence>
<dbReference type="InterPro" id="IPR013595">
    <property type="entry name" value="Pept_S33_TAP-like_C"/>
</dbReference>
<sequence>MMASPRSRAVSLTLAAWYRRLSMRLPARTRRAVTQGLFALSISSGCGPEPGDAQRSAPSIELTDCGGAAIEAKCGVLHVEENRDAPNGRTIALSILVAPATSRTPASDPVFLLAGGPGQGAAALAGMVLHPLAPVRRDRDMVFVDVRGTGESGPLACDVERPDDLEELLGGVFEISRLDACLASYAEDQVDLTQYTTTRMVDDLDEVRAALGYGPINLLAISYGTVVAQDYMRRYPEQVRSAVLDGAVPVSERVLLGMPANTERALKLVFAECREQPECASAYPGLERKLEMVLTDLEQNRVLERVQHPRTGEQLRVDITRAGFTQVLGGALYSGTMTALVPLLIERAHVGDYGPLAAVGLRMAKMSKSVSMGLYLSVSCAEQLASVNEASRREVTAGLEHFSDHALAQLEQACARWPHATVDAEFRQAVESSVPTLLLSGRFDPVTPPSLAEQLAGQLGNARHVEVASISHGVWHNGCAPALIASFFATPDPAAVDAGCLTELARPRPFLGPNGPWRASESAAVDPDQLDQLDQLDQPEHPTHPDRADGVLAQGQPLRE</sequence>
<evidence type="ECO:0000259" key="3">
    <source>
        <dbReference type="Pfam" id="PF08386"/>
    </source>
</evidence>
<dbReference type="EC" id="3.1.1.-" evidence="4"/>
<accession>A0A2S9YPB1</accession>
<organism evidence="4 5">
    <name type="scientific">Enhygromyxa salina</name>
    <dbReference type="NCBI Taxonomy" id="215803"/>
    <lineage>
        <taxon>Bacteria</taxon>
        <taxon>Pseudomonadati</taxon>
        <taxon>Myxococcota</taxon>
        <taxon>Polyangia</taxon>
        <taxon>Nannocystales</taxon>
        <taxon>Nannocystaceae</taxon>
        <taxon>Enhygromyxa</taxon>
    </lineage>
</organism>
<protein>
    <submittedName>
        <fullName evidence="4">Carboxylesterase A</fullName>
        <ecNumber evidence="4">3.1.1.-</ecNumber>
    </submittedName>
</protein>
<comment type="caution">
    <text evidence="4">The sequence shown here is derived from an EMBL/GenBank/DDBJ whole genome shotgun (WGS) entry which is preliminary data.</text>
</comment>
<dbReference type="EMBL" id="PVNL01000063">
    <property type="protein sequence ID" value="PRQ06927.1"/>
    <property type="molecule type" value="Genomic_DNA"/>
</dbReference>
<dbReference type="InterPro" id="IPR000073">
    <property type="entry name" value="AB_hydrolase_1"/>
</dbReference>
<dbReference type="PANTHER" id="PTHR43798:SF27">
    <property type="entry name" value="HYDROLASE ALPHA_BETA HYDROLASE FOLD FAMILY"/>
    <property type="match status" value="1"/>
</dbReference>
<dbReference type="InterPro" id="IPR050266">
    <property type="entry name" value="AB_hydrolase_sf"/>
</dbReference>
<dbReference type="OrthoDB" id="9796770at2"/>
<evidence type="ECO:0000256" key="1">
    <source>
        <dbReference type="SAM" id="MobiDB-lite"/>
    </source>
</evidence>
<gene>
    <name evidence="4" type="primary">caeA</name>
    <name evidence="4" type="ORF">ENSA7_33510</name>
</gene>
<evidence type="ECO:0000259" key="2">
    <source>
        <dbReference type="Pfam" id="PF00561"/>
    </source>
</evidence>
<dbReference type="GO" id="GO:0016020">
    <property type="term" value="C:membrane"/>
    <property type="evidence" value="ECO:0007669"/>
    <property type="project" value="TreeGrafter"/>
</dbReference>
<evidence type="ECO:0000313" key="5">
    <source>
        <dbReference type="Proteomes" id="UP000238823"/>
    </source>
</evidence>
<feature type="compositionally biased region" description="Basic and acidic residues" evidence="1">
    <location>
        <begin position="538"/>
        <end position="549"/>
    </location>
</feature>
<dbReference type="SUPFAM" id="SSF53474">
    <property type="entry name" value="alpha/beta-Hydrolases"/>
    <property type="match status" value="1"/>
</dbReference>
<dbReference type="Gene3D" id="3.40.50.1820">
    <property type="entry name" value="alpha/beta hydrolase"/>
    <property type="match status" value="1"/>
</dbReference>
<feature type="domain" description="AB hydrolase-1" evidence="2">
    <location>
        <begin position="109"/>
        <end position="257"/>
    </location>
</feature>
<dbReference type="PANTHER" id="PTHR43798">
    <property type="entry name" value="MONOACYLGLYCEROL LIPASE"/>
    <property type="match status" value="1"/>
</dbReference>
<feature type="domain" description="Peptidase S33 tripeptidyl aminopeptidase-like C-terminal" evidence="3">
    <location>
        <begin position="405"/>
        <end position="500"/>
    </location>
</feature>
<dbReference type="AlphaFoldDB" id="A0A2S9YPB1"/>
<dbReference type="InterPro" id="IPR029058">
    <property type="entry name" value="AB_hydrolase_fold"/>
</dbReference>
<reference evidence="4 5" key="1">
    <citation type="submission" date="2018-03" db="EMBL/GenBank/DDBJ databases">
        <title>Draft Genome Sequences of the Obligatory Marine Myxobacteria Enhygromyxa salina SWB007.</title>
        <authorList>
            <person name="Poehlein A."/>
            <person name="Moghaddam J.A."/>
            <person name="Harms H."/>
            <person name="Alanjari M."/>
            <person name="Koenig G.M."/>
            <person name="Daniel R."/>
            <person name="Schaeberle T.F."/>
        </authorList>
    </citation>
    <scope>NUCLEOTIDE SEQUENCE [LARGE SCALE GENOMIC DNA]</scope>
    <source>
        <strain evidence="4 5">SWB007</strain>
    </source>
</reference>
<feature type="region of interest" description="Disordered" evidence="1">
    <location>
        <begin position="512"/>
        <end position="560"/>
    </location>
</feature>
<dbReference type="GO" id="GO:0016787">
    <property type="term" value="F:hydrolase activity"/>
    <property type="evidence" value="ECO:0007669"/>
    <property type="project" value="UniProtKB-KW"/>
</dbReference>